<evidence type="ECO:0000313" key="7">
    <source>
        <dbReference type="Proteomes" id="UP000322530"/>
    </source>
</evidence>
<gene>
    <name evidence="6" type="ORF">KDI_38830</name>
</gene>
<evidence type="ECO:0000256" key="2">
    <source>
        <dbReference type="ARBA" id="ARBA00023015"/>
    </source>
</evidence>
<dbReference type="PRINTS" id="PR00039">
    <property type="entry name" value="HTHLYSR"/>
</dbReference>
<comment type="similarity">
    <text evidence="1">Belongs to the LysR transcriptional regulatory family.</text>
</comment>
<proteinExistence type="inferred from homology"/>
<dbReference type="Gene3D" id="3.40.190.10">
    <property type="entry name" value="Periplasmic binding protein-like II"/>
    <property type="match status" value="2"/>
</dbReference>
<dbReference type="SUPFAM" id="SSF46785">
    <property type="entry name" value="Winged helix' DNA-binding domain"/>
    <property type="match status" value="1"/>
</dbReference>
<dbReference type="InterPro" id="IPR000847">
    <property type="entry name" value="LysR_HTH_N"/>
</dbReference>
<dbReference type="FunFam" id="1.10.10.10:FF:000001">
    <property type="entry name" value="LysR family transcriptional regulator"/>
    <property type="match status" value="1"/>
</dbReference>
<evidence type="ECO:0000256" key="4">
    <source>
        <dbReference type="ARBA" id="ARBA00023163"/>
    </source>
</evidence>
<dbReference type="Pfam" id="PF03466">
    <property type="entry name" value="LysR_substrate"/>
    <property type="match status" value="1"/>
</dbReference>
<dbReference type="PANTHER" id="PTHR30126">
    <property type="entry name" value="HTH-TYPE TRANSCRIPTIONAL REGULATOR"/>
    <property type="match status" value="1"/>
</dbReference>
<dbReference type="CDD" id="cd05466">
    <property type="entry name" value="PBP2_LTTR_substrate"/>
    <property type="match status" value="1"/>
</dbReference>
<keyword evidence="3" id="KW-0238">DNA-binding</keyword>
<accession>A0A5A5TH13</accession>
<sequence>MDTEQLITFEQVVREGSFSRAARTLNLSQPTMSTRIQALEEEIGGPLFVRGGRKVTLTERGESFLPYARRALEVLHEGREVAQLTQEGQRGRITIGTIESYSTGFLAATIANFHRSHPEVEIFVRTGHSNQIEHMLYDGVVKLGLISWPFLNPDLTEIVRFREPLVFVAPPGHPLTQQQTVTAEDIHLLARPLLIVHHSFILHDILARIYPHPERTMELPAQTACELLRQGVGAAFIARTVIARDLAAGHVVELQVRDIPASYLECALVRLARNQLAHTATNAFVTTLADQAGTMCIHPARNEK</sequence>
<dbReference type="PANTHER" id="PTHR30126:SF40">
    <property type="entry name" value="HTH-TYPE TRANSCRIPTIONAL REGULATOR GLTR"/>
    <property type="match status" value="1"/>
</dbReference>
<dbReference type="EMBL" id="BIXY01000067">
    <property type="protein sequence ID" value="GCF10319.1"/>
    <property type="molecule type" value="Genomic_DNA"/>
</dbReference>
<dbReference type="Proteomes" id="UP000322530">
    <property type="component" value="Unassembled WGS sequence"/>
</dbReference>
<evidence type="ECO:0000313" key="6">
    <source>
        <dbReference type="EMBL" id="GCF10319.1"/>
    </source>
</evidence>
<evidence type="ECO:0000256" key="3">
    <source>
        <dbReference type="ARBA" id="ARBA00023125"/>
    </source>
</evidence>
<dbReference type="InterPro" id="IPR005119">
    <property type="entry name" value="LysR_subst-bd"/>
</dbReference>
<dbReference type="GO" id="GO:0000976">
    <property type="term" value="F:transcription cis-regulatory region binding"/>
    <property type="evidence" value="ECO:0007669"/>
    <property type="project" value="TreeGrafter"/>
</dbReference>
<dbReference type="Gene3D" id="1.10.10.10">
    <property type="entry name" value="Winged helix-like DNA-binding domain superfamily/Winged helix DNA-binding domain"/>
    <property type="match status" value="1"/>
</dbReference>
<evidence type="ECO:0000259" key="5">
    <source>
        <dbReference type="PROSITE" id="PS50931"/>
    </source>
</evidence>
<feature type="domain" description="HTH lysR-type" evidence="5">
    <location>
        <begin position="1"/>
        <end position="58"/>
    </location>
</feature>
<protein>
    <recommendedName>
        <fullName evidence="5">HTH lysR-type domain-containing protein</fullName>
    </recommendedName>
</protein>
<dbReference type="Pfam" id="PF00126">
    <property type="entry name" value="HTH_1"/>
    <property type="match status" value="1"/>
</dbReference>
<dbReference type="InterPro" id="IPR036390">
    <property type="entry name" value="WH_DNA-bd_sf"/>
</dbReference>
<name>A0A5A5TH13_9CHLR</name>
<dbReference type="GO" id="GO:0003700">
    <property type="term" value="F:DNA-binding transcription factor activity"/>
    <property type="evidence" value="ECO:0007669"/>
    <property type="project" value="InterPro"/>
</dbReference>
<dbReference type="OrthoDB" id="9785745at2"/>
<dbReference type="AlphaFoldDB" id="A0A5A5TH13"/>
<keyword evidence="4" id="KW-0804">Transcription</keyword>
<dbReference type="InterPro" id="IPR036388">
    <property type="entry name" value="WH-like_DNA-bd_sf"/>
</dbReference>
<dbReference type="SUPFAM" id="SSF53850">
    <property type="entry name" value="Periplasmic binding protein-like II"/>
    <property type="match status" value="1"/>
</dbReference>
<dbReference type="RefSeq" id="WP_149403209.1">
    <property type="nucleotide sequence ID" value="NZ_BIXY01000067.1"/>
</dbReference>
<organism evidence="6 7">
    <name type="scientific">Dictyobacter arantiisoli</name>
    <dbReference type="NCBI Taxonomy" id="2014874"/>
    <lineage>
        <taxon>Bacteria</taxon>
        <taxon>Bacillati</taxon>
        <taxon>Chloroflexota</taxon>
        <taxon>Ktedonobacteria</taxon>
        <taxon>Ktedonobacterales</taxon>
        <taxon>Dictyobacteraceae</taxon>
        <taxon>Dictyobacter</taxon>
    </lineage>
</organism>
<dbReference type="PROSITE" id="PS50931">
    <property type="entry name" value="HTH_LYSR"/>
    <property type="match status" value="1"/>
</dbReference>
<keyword evidence="7" id="KW-1185">Reference proteome</keyword>
<keyword evidence="2" id="KW-0805">Transcription regulation</keyword>
<reference evidence="6 7" key="1">
    <citation type="submission" date="2019-01" db="EMBL/GenBank/DDBJ databases">
        <title>Draft genome sequence of Dictyobacter sp. Uno17.</title>
        <authorList>
            <person name="Wang C.M."/>
            <person name="Zheng Y."/>
            <person name="Sakai Y."/>
            <person name="Abe K."/>
            <person name="Yokota A."/>
            <person name="Yabe S."/>
        </authorList>
    </citation>
    <scope>NUCLEOTIDE SEQUENCE [LARGE SCALE GENOMIC DNA]</scope>
    <source>
        <strain evidence="6 7">Uno17</strain>
    </source>
</reference>
<evidence type="ECO:0000256" key="1">
    <source>
        <dbReference type="ARBA" id="ARBA00009437"/>
    </source>
</evidence>
<comment type="caution">
    <text evidence="6">The sequence shown here is derived from an EMBL/GenBank/DDBJ whole genome shotgun (WGS) entry which is preliminary data.</text>
</comment>